<dbReference type="Gene3D" id="3.40.50.2300">
    <property type="match status" value="1"/>
</dbReference>
<dbReference type="PROSITE" id="PS50110">
    <property type="entry name" value="RESPONSE_REGULATORY"/>
    <property type="match status" value="1"/>
</dbReference>
<evidence type="ECO:0000313" key="5">
    <source>
        <dbReference type="Proteomes" id="UP001209257"/>
    </source>
</evidence>
<evidence type="ECO:0000256" key="1">
    <source>
        <dbReference type="ARBA" id="ARBA00022553"/>
    </source>
</evidence>
<evidence type="ECO:0000259" key="3">
    <source>
        <dbReference type="PROSITE" id="PS50110"/>
    </source>
</evidence>
<dbReference type="SUPFAM" id="SSF48452">
    <property type="entry name" value="TPR-like"/>
    <property type="match status" value="1"/>
</dbReference>
<dbReference type="EMBL" id="JAOTJC010000006">
    <property type="protein sequence ID" value="MCU7554226.1"/>
    <property type="molecule type" value="Genomic_DNA"/>
</dbReference>
<protein>
    <submittedName>
        <fullName evidence="4">Response regulator</fullName>
    </submittedName>
</protein>
<dbReference type="PANTHER" id="PTHR44591">
    <property type="entry name" value="STRESS RESPONSE REGULATOR PROTEIN 1"/>
    <property type="match status" value="1"/>
</dbReference>
<comment type="caution">
    <text evidence="4">The sequence shown here is derived from an EMBL/GenBank/DDBJ whole genome shotgun (WGS) entry which is preliminary data.</text>
</comment>
<dbReference type="PANTHER" id="PTHR44591:SF3">
    <property type="entry name" value="RESPONSE REGULATORY DOMAIN-CONTAINING PROTEIN"/>
    <property type="match status" value="1"/>
</dbReference>
<organism evidence="4 5">
    <name type="scientific">Alteromonas salexigens</name>
    <dbReference type="NCBI Taxonomy" id="2982530"/>
    <lineage>
        <taxon>Bacteria</taxon>
        <taxon>Pseudomonadati</taxon>
        <taxon>Pseudomonadota</taxon>
        <taxon>Gammaproteobacteria</taxon>
        <taxon>Alteromonadales</taxon>
        <taxon>Alteromonadaceae</taxon>
        <taxon>Alteromonas/Salinimonas group</taxon>
        <taxon>Alteromonas</taxon>
    </lineage>
</organism>
<feature type="domain" description="Response regulatory" evidence="3">
    <location>
        <begin position="4"/>
        <end position="123"/>
    </location>
</feature>
<keyword evidence="5" id="KW-1185">Reference proteome</keyword>
<gene>
    <name evidence="4" type="ORF">OCL06_06420</name>
</gene>
<dbReference type="RefSeq" id="WP_262992908.1">
    <property type="nucleotide sequence ID" value="NZ_JAOTJC010000006.1"/>
</dbReference>
<keyword evidence="1 2" id="KW-0597">Phosphoprotein</keyword>
<dbReference type="SMART" id="SM00448">
    <property type="entry name" value="REC"/>
    <property type="match status" value="1"/>
</dbReference>
<dbReference type="Gene3D" id="1.25.40.10">
    <property type="entry name" value="Tetratricopeptide repeat domain"/>
    <property type="match status" value="1"/>
</dbReference>
<evidence type="ECO:0000313" key="4">
    <source>
        <dbReference type="EMBL" id="MCU7554226.1"/>
    </source>
</evidence>
<dbReference type="InterPro" id="IPR011990">
    <property type="entry name" value="TPR-like_helical_dom_sf"/>
</dbReference>
<dbReference type="InterPro" id="IPR011006">
    <property type="entry name" value="CheY-like_superfamily"/>
</dbReference>
<dbReference type="InterPro" id="IPR001789">
    <property type="entry name" value="Sig_transdc_resp-reg_receiver"/>
</dbReference>
<name>A0ABT2VLN2_9ALTE</name>
<evidence type="ECO:0000256" key="2">
    <source>
        <dbReference type="PROSITE-ProRule" id="PRU00169"/>
    </source>
</evidence>
<dbReference type="SUPFAM" id="SSF52172">
    <property type="entry name" value="CheY-like"/>
    <property type="match status" value="1"/>
</dbReference>
<feature type="modified residue" description="4-aspartylphosphate" evidence="2">
    <location>
        <position position="54"/>
    </location>
</feature>
<dbReference type="Proteomes" id="UP001209257">
    <property type="component" value="Unassembled WGS sequence"/>
</dbReference>
<dbReference type="Pfam" id="PF00072">
    <property type="entry name" value="Response_reg"/>
    <property type="match status" value="1"/>
</dbReference>
<sequence length="541" mass="61180">MQYRLAIVEDNATARASLRSHLLPMGLFEVSSFASGTELKAALRKQHFELIIFDFHLGSGKNGVNWVQSLRDARFIKPSTGIIFLTSDRIPQTIGQIMDVQPDILLIKPYNIGTLRRQLDHYISYRSFVSQVLSALDDGDLEGALRQISRLTRERVPRRLQSDIVKLHARLLVDNQQYTLAQTLYENVLQQSDKVLWAQWGRVKCQYASGNYLDCTAHLDGLVETSLAREKAFEWLACLSFEQQAYEQAEQYLNHIKASELSMPATRLKTQTFQRQNRVLDSIELLQRKRAMHRTANDTFNDFTFALAEFYLQLAENSPETNRQESLSQARKLIGIAGRSQRDPQQSQKRDYLLAYSATLENDLTKAGQMIKNDGMSAFARTDTPTLIVAAKVHASLGNVPTAKALMQMAHERNQLNDDISDRLINSTDIITTEQQLGLASDTAFDLNDKGTELFVASEYLAAMDHFYQACLLLPSVPAFLLNLLQCMVEAGKPQYKRFAVHQMLADLQEESLSEPNQQRLNSVIQQINSRGSLFSPPSPA</sequence>
<accession>A0ABT2VLN2</accession>
<reference evidence="5" key="1">
    <citation type="submission" date="2023-07" db="EMBL/GenBank/DDBJ databases">
        <title>Study on multiphase classification of strain Alteromonas salexigens isolated from the Yellow Sea.</title>
        <authorList>
            <person name="Sun L."/>
        </authorList>
    </citation>
    <scope>NUCLEOTIDE SEQUENCE [LARGE SCALE GENOMIC DNA]</scope>
    <source>
        <strain evidence="5">ASW11-19</strain>
    </source>
</reference>
<proteinExistence type="predicted"/>
<dbReference type="InterPro" id="IPR050595">
    <property type="entry name" value="Bact_response_regulator"/>
</dbReference>